<evidence type="ECO:0000259" key="7">
    <source>
        <dbReference type="SMART" id="SM00722"/>
    </source>
</evidence>
<proteinExistence type="predicted"/>
<dbReference type="InterPro" id="IPR011050">
    <property type="entry name" value="Pectin_lyase_fold/virulence"/>
</dbReference>
<dbReference type="SMART" id="SM00710">
    <property type="entry name" value="PbH1"/>
    <property type="match status" value="8"/>
</dbReference>
<evidence type="ECO:0000256" key="1">
    <source>
        <dbReference type="ARBA" id="ARBA00004613"/>
    </source>
</evidence>
<feature type="chain" id="PRO_5045628468" evidence="6">
    <location>
        <begin position="22"/>
        <end position="468"/>
    </location>
</feature>
<protein>
    <submittedName>
        <fullName evidence="8">YwoF</fullName>
    </submittedName>
</protein>
<keyword evidence="9" id="KW-1185">Reference proteome</keyword>
<evidence type="ECO:0000256" key="3">
    <source>
        <dbReference type="ARBA" id="ARBA00022729"/>
    </source>
</evidence>
<keyword evidence="3 6" id="KW-0732">Signal</keyword>
<evidence type="ECO:0000256" key="4">
    <source>
        <dbReference type="ARBA" id="ARBA00022737"/>
    </source>
</evidence>
<evidence type="ECO:0000313" key="8">
    <source>
        <dbReference type="EMBL" id="ADP32845.1"/>
    </source>
</evidence>
<dbReference type="Pfam" id="PF13229">
    <property type="entry name" value="Beta_helix"/>
    <property type="match status" value="1"/>
</dbReference>
<dbReference type="EMBL" id="CP002207">
    <property type="protein sequence ID" value="ADP32845.1"/>
    <property type="molecule type" value="Genomic_DNA"/>
</dbReference>
<dbReference type="SUPFAM" id="SSF51126">
    <property type="entry name" value="Pectin lyase-like"/>
    <property type="match status" value="1"/>
</dbReference>
<feature type="signal peptide" evidence="6">
    <location>
        <begin position="1"/>
        <end position="21"/>
    </location>
</feature>
<sequence length="468" mass="51526">MRVIFFIFSVVVLTSVITALAYDKTGANEQEPVNSLYVSPDGNDQNEGTKTKPFRTLKHAAEKAVAGTTVLIRKGTYKETLEVKHSGTNGKPITFRNYQNEQVVISGESAADEEYEIPLIQINNKNYITISGLRFENLSVSSEEATAMGIFVTGSSSHITIQNNHVRNIKTTADEGNAHGIAVYGTGSMKDIKITDNTVEKLTLGASEAVVLNGNIDGFTIAGNVVRDNNNIGIDLIGYEGTADQNDYVRNGVVENNTVYHNSTYGNPAYGDDYSAGGIYVDGGQHIEIKKNTVYNNDIGIEATSEHKGKYAEDIQITENKVYDNAYTGISIGGYDKQRGGTINSVIAHNVVYRNDTKGLYGGQLLLQHDTKDNKIEKNIVTASDSRVFIANDFTTNEGNVVNYNVYHKEADKDGIWIWKKHEYDSFSTYQKATKNDLDSIYADPMYSDEASYDFTLKPDSPAHSIIE</sequence>
<dbReference type="InterPro" id="IPR006633">
    <property type="entry name" value="Carb-bd_sugar_hydrolysis-dom"/>
</dbReference>
<evidence type="ECO:0000256" key="6">
    <source>
        <dbReference type="SAM" id="SignalP"/>
    </source>
</evidence>
<dbReference type="Gene3D" id="2.160.20.10">
    <property type="entry name" value="Single-stranded right-handed beta-helix, Pectin lyase-like"/>
    <property type="match status" value="1"/>
</dbReference>
<dbReference type="PANTHER" id="PTHR40088:SF2">
    <property type="entry name" value="SECRETED SUGAR HYDROLASE"/>
    <property type="match status" value="1"/>
</dbReference>
<gene>
    <name evidence="8" type="ordered locus">BATR1942_09560</name>
</gene>
<evidence type="ECO:0000256" key="2">
    <source>
        <dbReference type="ARBA" id="ARBA00022525"/>
    </source>
</evidence>
<comment type="subcellular location">
    <subcellularLocation>
        <location evidence="1">Secreted</location>
    </subcellularLocation>
</comment>
<reference evidence="8 9" key="1">
    <citation type="journal article" date="2011" name="Front. Microbiol.">
        <title>Genomic signatures of strain selection and enhancement in Bacillus atrophaeus var. globigii, a historical biowarfare simulant.</title>
        <authorList>
            <person name="Gibbons H.S."/>
            <person name="Broomall S.M."/>
            <person name="McNew L.A."/>
            <person name="Daligault H."/>
            <person name="Chapman C."/>
            <person name="Bruce D."/>
            <person name="Karavis M."/>
            <person name="Krepps M."/>
            <person name="McGregor P.A."/>
            <person name="Hong C."/>
            <person name="Park K.H."/>
            <person name="Akmal A."/>
            <person name="Feldman A."/>
            <person name="Lin J.S."/>
            <person name="Chang W.E."/>
            <person name="Higgs B.W."/>
            <person name="Demirev P."/>
            <person name="Lindquist J."/>
            <person name="Liem A."/>
            <person name="Fochler E."/>
            <person name="Read T.D."/>
            <person name="Tapia R."/>
            <person name="Johnson S."/>
            <person name="Bishop-Lilly K.A."/>
            <person name="Detter C."/>
            <person name="Han C."/>
            <person name="Sozhamannan S."/>
            <person name="Rosenzweig C.N."/>
            <person name="Skowronski E.W."/>
        </authorList>
    </citation>
    <scope>NUCLEOTIDE SEQUENCE [LARGE SCALE GENOMIC DNA]</scope>
    <source>
        <strain evidence="8 9">1942</strain>
    </source>
</reference>
<feature type="region of interest" description="Disordered" evidence="5">
    <location>
        <begin position="32"/>
        <end position="51"/>
    </location>
</feature>
<accession>A0ABM5LY46</accession>
<feature type="compositionally biased region" description="Polar residues" evidence="5">
    <location>
        <begin position="32"/>
        <end position="48"/>
    </location>
</feature>
<dbReference type="PANTHER" id="PTHR40088">
    <property type="entry name" value="PECTATE LYASE (EUROFUNG)"/>
    <property type="match status" value="1"/>
</dbReference>
<dbReference type="RefSeq" id="WP_004429655.1">
    <property type="nucleotide sequence ID" value="NC_014639.1"/>
</dbReference>
<name>A0ABM5LY46_BACA1</name>
<dbReference type="InterPro" id="IPR052052">
    <property type="entry name" value="Polysaccharide_Lyase_9"/>
</dbReference>
<keyword evidence="2" id="KW-0964">Secreted</keyword>
<dbReference type="SMART" id="SM00722">
    <property type="entry name" value="CASH"/>
    <property type="match status" value="1"/>
</dbReference>
<dbReference type="InterPro" id="IPR039448">
    <property type="entry name" value="Beta_helix"/>
</dbReference>
<feature type="domain" description="Carbohydrate-binding/sugar hydrolysis" evidence="7">
    <location>
        <begin position="72"/>
        <end position="237"/>
    </location>
</feature>
<organism evidence="8 9">
    <name type="scientific">Bacillus atrophaeus (strain 1942)</name>
    <dbReference type="NCBI Taxonomy" id="720555"/>
    <lineage>
        <taxon>Bacteria</taxon>
        <taxon>Bacillati</taxon>
        <taxon>Bacillota</taxon>
        <taxon>Bacilli</taxon>
        <taxon>Bacillales</taxon>
        <taxon>Bacillaceae</taxon>
        <taxon>Bacillus</taxon>
    </lineage>
</organism>
<evidence type="ECO:0000256" key="5">
    <source>
        <dbReference type="SAM" id="MobiDB-lite"/>
    </source>
</evidence>
<dbReference type="Proteomes" id="UP000006867">
    <property type="component" value="Chromosome"/>
</dbReference>
<dbReference type="InterPro" id="IPR012334">
    <property type="entry name" value="Pectin_lyas_fold"/>
</dbReference>
<dbReference type="InterPro" id="IPR006626">
    <property type="entry name" value="PbH1"/>
</dbReference>
<keyword evidence="4" id="KW-0677">Repeat</keyword>
<evidence type="ECO:0000313" key="9">
    <source>
        <dbReference type="Proteomes" id="UP000006867"/>
    </source>
</evidence>